<dbReference type="EMBL" id="GBRH01187413">
    <property type="protein sequence ID" value="JAE10483.1"/>
    <property type="molecule type" value="Transcribed_RNA"/>
</dbReference>
<sequence>MIHENEHNSYQDSYLLPVRQVSFLCFRFLSRSLFFCSFLACTILSWPSSSIFILAKRFALNTLVISLVTSLSSQ</sequence>
<evidence type="ECO:0000256" key="1">
    <source>
        <dbReference type="SAM" id="Phobius"/>
    </source>
</evidence>
<feature type="transmembrane region" description="Helical" evidence="1">
    <location>
        <begin position="32"/>
        <end position="55"/>
    </location>
</feature>
<dbReference type="AlphaFoldDB" id="A0A0A9FQA9"/>
<proteinExistence type="predicted"/>
<reference evidence="2" key="1">
    <citation type="submission" date="2014-09" db="EMBL/GenBank/DDBJ databases">
        <authorList>
            <person name="Magalhaes I.L.F."/>
            <person name="Oliveira U."/>
            <person name="Santos F.R."/>
            <person name="Vidigal T.H.D.A."/>
            <person name="Brescovit A.D."/>
            <person name="Santos A.J."/>
        </authorList>
    </citation>
    <scope>NUCLEOTIDE SEQUENCE</scope>
    <source>
        <tissue evidence="2">Shoot tissue taken approximately 20 cm above the soil surface</tissue>
    </source>
</reference>
<keyword evidence="1" id="KW-1133">Transmembrane helix</keyword>
<reference evidence="2" key="2">
    <citation type="journal article" date="2015" name="Data Brief">
        <title>Shoot transcriptome of the giant reed, Arundo donax.</title>
        <authorList>
            <person name="Barrero R.A."/>
            <person name="Guerrero F.D."/>
            <person name="Moolhuijzen P."/>
            <person name="Goolsby J.A."/>
            <person name="Tidwell J."/>
            <person name="Bellgard S.E."/>
            <person name="Bellgard M.I."/>
        </authorList>
    </citation>
    <scope>NUCLEOTIDE SEQUENCE</scope>
    <source>
        <tissue evidence="2">Shoot tissue taken approximately 20 cm above the soil surface</tissue>
    </source>
</reference>
<keyword evidence="1" id="KW-0472">Membrane</keyword>
<name>A0A0A9FQA9_ARUDO</name>
<protein>
    <submittedName>
        <fullName evidence="2">Uncharacterized protein</fullName>
    </submittedName>
</protein>
<keyword evidence="1" id="KW-0812">Transmembrane</keyword>
<accession>A0A0A9FQA9</accession>
<organism evidence="2">
    <name type="scientific">Arundo donax</name>
    <name type="common">Giant reed</name>
    <name type="synonym">Donax arundinaceus</name>
    <dbReference type="NCBI Taxonomy" id="35708"/>
    <lineage>
        <taxon>Eukaryota</taxon>
        <taxon>Viridiplantae</taxon>
        <taxon>Streptophyta</taxon>
        <taxon>Embryophyta</taxon>
        <taxon>Tracheophyta</taxon>
        <taxon>Spermatophyta</taxon>
        <taxon>Magnoliopsida</taxon>
        <taxon>Liliopsida</taxon>
        <taxon>Poales</taxon>
        <taxon>Poaceae</taxon>
        <taxon>PACMAD clade</taxon>
        <taxon>Arundinoideae</taxon>
        <taxon>Arundineae</taxon>
        <taxon>Arundo</taxon>
    </lineage>
</organism>
<evidence type="ECO:0000313" key="2">
    <source>
        <dbReference type="EMBL" id="JAE10483.1"/>
    </source>
</evidence>